<proteinExistence type="predicted"/>
<evidence type="ECO:0000313" key="4">
    <source>
        <dbReference type="EMBL" id="QPZ40394.1"/>
    </source>
</evidence>
<dbReference type="InterPro" id="IPR002139">
    <property type="entry name" value="Ribo/fructo_kinase"/>
</dbReference>
<protein>
    <submittedName>
        <fullName evidence="4">Bifunctional hydroxymethylpyrimidine kinase/phosphomethylpyrimidine kinase</fullName>
    </submittedName>
</protein>
<evidence type="ECO:0000256" key="1">
    <source>
        <dbReference type="ARBA" id="ARBA00022679"/>
    </source>
</evidence>
<keyword evidence="2 4" id="KW-0418">Kinase</keyword>
<sequence length="317" mass="32369">MPDRGRLVYVGNVIVDLVMQIDAIPEPGGDTLAHASMHTAGGGFNTMIAAARDGADVVFTGQYGTGPFGSTVRAALADSGFDVVQAGIADVDSGYCVALVDASTERTFVTSVGAEGMLTADDLARVTMRANDIVFVSGYSLAHPSNAAAIPGWLESIPGNVRVVLDPSPLIGELDADVRERVLRRTDILTLNAREAQILSGGREKSAATERLSSMIRVGGSVIVRDGERGALLARAGTAAVTIPAIEVTAVDSNGAGDAHGGVLTAALLRGAALPDAVRRANFAAALAVTQVGPSTSPTATQIDAALADAPRSQGRL</sequence>
<dbReference type="PANTHER" id="PTHR10584">
    <property type="entry name" value="SUGAR KINASE"/>
    <property type="match status" value="1"/>
</dbReference>
<keyword evidence="1" id="KW-0808">Transferase</keyword>
<dbReference type="PRINTS" id="PR00990">
    <property type="entry name" value="RIBOKINASE"/>
</dbReference>
<dbReference type="Proteomes" id="UP000662814">
    <property type="component" value="Chromosome"/>
</dbReference>
<evidence type="ECO:0000256" key="2">
    <source>
        <dbReference type="ARBA" id="ARBA00022777"/>
    </source>
</evidence>
<dbReference type="InterPro" id="IPR011611">
    <property type="entry name" value="PfkB_dom"/>
</dbReference>
<dbReference type="InterPro" id="IPR029056">
    <property type="entry name" value="Ribokinase-like"/>
</dbReference>
<evidence type="ECO:0000313" key="5">
    <source>
        <dbReference type="Proteomes" id="UP000662814"/>
    </source>
</evidence>
<organism evidence="4 5">
    <name type="scientific">Paramicrobacterium chengjingii</name>
    <dbReference type="NCBI Taxonomy" id="2769067"/>
    <lineage>
        <taxon>Bacteria</taxon>
        <taxon>Bacillati</taxon>
        <taxon>Actinomycetota</taxon>
        <taxon>Actinomycetes</taxon>
        <taxon>Micrococcales</taxon>
        <taxon>Microbacteriaceae</taxon>
        <taxon>Paramicrobacterium</taxon>
    </lineage>
</organism>
<gene>
    <name evidence="4" type="ORF">HCR76_16330</name>
</gene>
<dbReference type="GO" id="GO:0016301">
    <property type="term" value="F:kinase activity"/>
    <property type="evidence" value="ECO:0007669"/>
    <property type="project" value="UniProtKB-KW"/>
</dbReference>
<feature type="domain" description="Carbohydrate kinase PfkB" evidence="3">
    <location>
        <begin position="7"/>
        <end position="297"/>
    </location>
</feature>
<reference evidence="4 5" key="1">
    <citation type="submission" date="2020-12" db="EMBL/GenBank/DDBJ databases">
        <title>Microbacterium sp. HY060.</title>
        <authorList>
            <person name="Zhou J."/>
        </authorList>
    </citation>
    <scope>NUCLEOTIDE SEQUENCE [LARGE SCALE GENOMIC DNA]</scope>
    <source>
        <strain evidence="4 5">HY60</strain>
    </source>
</reference>
<evidence type="ECO:0000259" key="3">
    <source>
        <dbReference type="Pfam" id="PF00294"/>
    </source>
</evidence>
<dbReference type="EMBL" id="CP061169">
    <property type="protein sequence ID" value="QPZ40394.1"/>
    <property type="molecule type" value="Genomic_DNA"/>
</dbReference>
<dbReference type="SUPFAM" id="SSF53613">
    <property type="entry name" value="Ribokinase-like"/>
    <property type="match status" value="1"/>
</dbReference>
<name>A0ABX6YNK8_9MICO</name>
<dbReference type="PANTHER" id="PTHR10584:SF166">
    <property type="entry name" value="RIBOKINASE"/>
    <property type="match status" value="1"/>
</dbReference>
<keyword evidence="5" id="KW-1185">Reference proteome</keyword>
<dbReference type="Pfam" id="PF00294">
    <property type="entry name" value="PfkB"/>
    <property type="match status" value="1"/>
</dbReference>
<accession>A0ABX6YNK8</accession>
<dbReference type="Gene3D" id="3.40.1190.20">
    <property type="match status" value="1"/>
</dbReference>